<proteinExistence type="predicted"/>
<comment type="caution">
    <text evidence="1">The sequence shown here is derived from an EMBL/GenBank/DDBJ whole genome shotgun (WGS) entry which is preliminary data.</text>
</comment>
<dbReference type="EMBL" id="WMEU01000002">
    <property type="protein sequence ID" value="MYL53351.1"/>
    <property type="molecule type" value="Genomic_DNA"/>
</dbReference>
<accession>A0ACC7VEF5</accession>
<evidence type="ECO:0000313" key="2">
    <source>
        <dbReference type="Proteomes" id="UP000466692"/>
    </source>
</evidence>
<organism evidence="1 2">
    <name type="scientific">Pontibacillus yanchengensis</name>
    <dbReference type="NCBI Taxonomy" id="462910"/>
    <lineage>
        <taxon>Bacteria</taxon>
        <taxon>Bacillati</taxon>
        <taxon>Bacillota</taxon>
        <taxon>Bacilli</taxon>
        <taxon>Bacillales</taxon>
        <taxon>Bacillaceae</taxon>
        <taxon>Pontibacillus</taxon>
    </lineage>
</organism>
<protein>
    <submittedName>
        <fullName evidence="1">Prepilin-type N-terminal cleavage/methylation domain-containing protein</fullName>
    </submittedName>
</protein>
<sequence length="186" mass="21131">MRKKFYNQQAGFTLVEVLAAIAIFSAVTTIFLGIFLQSFDYVKGNQSKSVGIHAARNAVLFMESQDFETVEGYVGQTLEPSKCEQYTSLFKDDQCSTFLNPTINNIEYEVEVTIQPYNVEDMGIPEDHNRIEKVLEQIENQNEEQDNQTKVSNLIIRTEATIDWKEGNNARTSSSVTGFVIHESIR</sequence>
<gene>
    <name evidence="1" type="ORF">GLW08_08370</name>
</gene>
<dbReference type="Proteomes" id="UP000466692">
    <property type="component" value="Unassembled WGS sequence"/>
</dbReference>
<evidence type="ECO:0000313" key="1">
    <source>
        <dbReference type="EMBL" id="MYL53351.1"/>
    </source>
</evidence>
<reference evidence="1" key="1">
    <citation type="submission" date="2019-11" db="EMBL/GenBank/DDBJ databases">
        <title>Genome sequences of 17 halophilic strains isolated from different environments.</title>
        <authorList>
            <person name="Furrow R.E."/>
        </authorList>
    </citation>
    <scope>NUCLEOTIDE SEQUENCE</scope>
    <source>
        <strain evidence="1">22510_22_Filter</strain>
    </source>
</reference>
<name>A0ACC7VEF5_9BACI</name>
<keyword evidence="2" id="KW-1185">Reference proteome</keyword>